<keyword evidence="2" id="KW-1185">Reference proteome</keyword>
<protein>
    <submittedName>
        <fullName evidence="1">Uncharacterized protein</fullName>
    </submittedName>
</protein>
<organism evidence="1 2">
    <name type="scientific">Heterodera trifolii</name>
    <dbReference type="NCBI Taxonomy" id="157864"/>
    <lineage>
        <taxon>Eukaryota</taxon>
        <taxon>Metazoa</taxon>
        <taxon>Ecdysozoa</taxon>
        <taxon>Nematoda</taxon>
        <taxon>Chromadorea</taxon>
        <taxon>Rhabditida</taxon>
        <taxon>Tylenchina</taxon>
        <taxon>Tylenchomorpha</taxon>
        <taxon>Tylenchoidea</taxon>
        <taxon>Heteroderidae</taxon>
        <taxon>Heteroderinae</taxon>
        <taxon>Heterodera</taxon>
    </lineage>
</organism>
<accession>A0ABD2K1S4</accession>
<gene>
    <name evidence="1" type="ORF">niasHT_025143</name>
</gene>
<sequence length="106" mass="11996">MIILDRGALDGSAYTDEESLSTVLSACGVDAHEMQWMRPLRLTKRREKFDFARDAKMETARTLIRPEPITARGRTAADDPRDKHHSLALLLMLSRVCPIFSKLGVR</sequence>
<dbReference type="AlphaFoldDB" id="A0ABD2K1S4"/>
<evidence type="ECO:0000313" key="2">
    <source>
        <dbReference type="Proteomes" id="UP001620626"/>
    </source>
</evidence>
<evidence type="ECO:0000313" key="1">
    <source>
        <dbReference type="EMBL" id="KAL3096715.1"/>
    </source>
</evidence>
<dbReference type="Proteomes" id="UP001620626">
    <property type="component" value="Unassembled WGS sequence"/>
</dbReference>
<reference evidence="1 2" key="1">
    <citation type="submission" date="2024-10" db="EMBL/GenBank/DDBJ databases">
        <authorList>
            <person name="Kim D."/>
        </authorList>
    </citation>
    <scope>NUCLEOTIDE SEQUENCE [LARGE SCALE GENOMIC DNA]</scope>
    <source>
        <strain evidence="1">BH-2024</strain>
    </source>
</reference>
<comment type="caution">
    <text evidence="1">The sequence shown here is derived from an EMBL/GenBank/DDBJ whole genome shotgun (WGS) entry which is preliminary data.</text>
</comment>
<name>A0ABD2K1S4_9BILA</name>
<dbReference type="EMBL" id="JBICBT010000854">
    <property type="protein sequence ID" value="KAL3096715.1"/>
    <property type="molecule type" value="Genomic_DNA"/>
</dbReference>
<proteinExistence type="predicted"/>